<accession>A0A1H3XLF1</accession>
<dbReference type="InterPro" id="IPR012944">
    <property type="entry name" value="SusD_RagB_dom"/>
</dbReference>
<dbReference type="Gene3D" id="1.10.3780.10">
    <property type="entry name" value="SusD-like"/>
    <property type="match status" value="1"/>
</dbReference>
<comment type="similarity">
    <text evidence="2">Belongs to the SusD family.</text>
</comment>
<reference evidence="8 9" key="1">
    <citation type="submission" date="2016-10" db="EMBL/GenBank/DDBJ databases">
        <authorList>
            <person name="de Groot N.N."/>
        </authorList>
    </citation>
    <scope>NUCLEOTIDE SEQUENCE [LARGE SCALE GENOMIC DNA]</scope>
    <source>
        <strain evidence="8 9">D31d</strain>
    </source>
</reference>
<dbReference type="GO" id="GO:0009279">
    <property type="term" value="C:cell outer membrane"/>
    <property type="evidence" value="ECO:0007669"/>
    <property type="project" value="UniProtKB-SubCell"/>
</dbReference>
<dbReference type="Pfam" id="PF07980">
    <property type="entry name" value="SusD_RagB"/>
    <property type="match status" value="1"/>
</dbReference>
<evidence type="ECO:0000313" key="9">
    <source>
        <dbReference type="Proteomes" id="UP000182257"/>
    </source>
</evidence>
<keyword evidence="4" id="KW-0472">Membrane</keyword>
<dbReference type="Proteomes" id="UP000182257">
    <property type="component" value="Unassembled WGS sequence"/>
</dbReference>
<feature type="domain" description="SusD-like N-terminal" evidence="7">
    <location>
        <begin position="30"/>
        <end position="236"/>
    </location>
</feature>
<evidence type="ECO:0000313" key="8">
    <source>
        <dbReference type="EMBL" id="SDZ99771.1"/>
    </source>
</evidence>
<evidence type="ECO:0000256" key="2">
    <source>
        <dbReference type="ARBA" id="ARBA00006275"/>
    </source>
</evidence>
<feature type="domain" description="RagB/SusD" evidence="6">
    <location>
        <begin position="396"/>
        <end position="502"/>
    </location>
</feature>
<dbReference type="RefSeq" id="WP_074759881.1">
    <property type="nucleotide sequence ID" value="NZ_FNRF01000001.1"/>
</dbReference>
<evidence type="ECO:0000259" key="6">
    <source>
        <dbReference type="Pfam" id="PF07980"/>
    </source>
</evidence>
<dbReference type="InterPro" id="IPR033985">
    <property type="entry name" value="SusD-like_N"/>
</dbReference>
<proteinExistence type="inferred from homology"/>
<evidence type="ECO:0000259" key="7">
    <source>
        <dbReference type="Pfam" id="PF14322"/>
    </source>
</evidence>
<dbReference type="EMBL" id="FNRF01000001">
    <property type="protein sequence ID" value="SDZ99771.1"/>
    <property type="molecule type" value="Genomic_DNA"/>
</dbReference>
<name>A0A1H3XLF1_XYLRU</name>
<dbReference type="OrthoDB" id="5694214at2"/>
<dbReference type="Pfam" id="PF14322">
    <property type="entry name" value="SusD-like_3"/>
    <property type="match status" value="1"/>
</dbReference>
<gene>
    <name evidence="8" type="ORF">SAMN05216462_0250</name>
</gene>
<dbReference type="InterPro" id="IPR011990">
    <property type="entry name" value="TPR-like_helical_dom_sf"/>
</dbReference>
<dbReference type="AlphaFoldDB" id="A0A1H3XLF1"/>
<evidence type="ECO:0000256" key="5">
    <source>
        <dbReference type="ARBA" id="ARBA00023237"/>
    </source>
</evidence>
<evidence type="ECO:0000256" key="1">
    <source>
        <dbReference type="ARBA" id="ARBA00004442"/>
    </source>
</evidence>
<evidence type="ECO:0000256" key="3">
    <source>
        <dbReference type="ARBA" id="ARBA00022729"/>
    </source>
</evidence>
<dbReference type="SUPFAM" id="SSF48452">
    <property type="entry name" value="TPR-like"/>
    <property type="match status" value="1"/>
</dbReference>
<evidence type="ECO:0000256" key="4">
    <source>
        <dbReference type="ARBA" id="ARBA00023136"/>
    </source>
</evidence>
<protein>
    <submittedName>
        <fullName evidence="8">Starch-binding associating with outer membrane</fullName>
    </submittedName>
</protein>
<dbReference type="PROSITE" id="PS51257">
    <property type="entry name" value="PROKAR_LIPOPROTEIN"/>
    <property type="match status" value="1"/>
</dbReference>
<dbReference type="Gene3D" id="1.25.40.390">
    <property type="match status" value="1"/>
</dbReference>
<dbReference type="Gene3D" id="1.25.40.10">
    <property type="entry name" value="Tetratricopeptide repeat domain"/>
    <property type="match status" value="1"/>
</dbReference>
<keyword evidence="5" id="KW-0998">Cell outer membrane</keyword>
<keyword evidence="3" id="KW-0732">Signal</keyword>
<comment type="subcellular location">
    <subcellularLocation>
        <location evidence="1">Cell outer membrane</location>
    </subcellularLocation>
</comment>
<sequence length="532" mass="59743">MILNKIKSLIPVVVAILTFGTMTTSCTGDLDVENINPQQTSELDADALLNKIYSCFALTGQKGPGDNDDAWKDILDIDEGRSDLYRKAWELNELTTGEATWRWDDTGLPELINQTWGADNVSSVGLYYRLFFSITLCNYYLDQIPEDGTAEITQKRAEVRFIRSLLYYYVMDFYANAAFTEHVSTTAGERYTRDQYFKFIEDELLAIEGDLAAAGTNTYGRVDKVAAWLLLSRLYLNAEVYTGTAQWAKAKEYADKVINNGYYHLCTTGATNPKTGEVYSGYQMLFLADNDTNGAQFENIYPVLNHGIDTQSHGSMHFLVLSMYDKPTDSDMDICVPSGTDCSWGKCGKLTGFVVDKFFGEGVDAPAITTKTQDVTDAAGDDRALFYTTGFTRNIEDRSENVNGYGCVKFRNVRSDGNNTSSQVKVDTDLPLMRIAEAYLNYAEAETRLNGSTSDAASKINELHKRAHAATKTNYSLAEIQDEWVREFWFEGRNRMDQVRFGTFNVPAYRYIFGIPVNDLLNNSNLKQNAGY</sequence>
<organism evidence="8 9">
    <name type="scientific">Xylanibacter ruminicola</name>
    <name type="common">Prevotella ruminicola</name>
    <dbReference type="NCBI Taxonomy" id="839"/>
    <lineage>
        <taxon>Bacteria</taxon>
        <taxon>Pseudomonadati</taxon>
        <taxon>Bacteroidota</taxon>
        <taxon>Bacteroidia</taxon>
        <taxon>Bacteroidales</taxon>
        <taxon>Prevotellaceae</taxon>
        <taxon>Xylanibacter</taxon>
    </lineage>
</organism>